<evidence type="ECO:0000256" key="3">
    <source>
        <dbReference type="ARBA" id="ARBA00022832"/>
    </source>
</evidence>
<evidence type="ECO:0000256" key="2">
    <source>
        <dbReference type="ARBA" id="ARBA00005254"/>
    </source>
</evidence>
<dbReference type="SUPFAM" id="SSF52096">
    <property type="entry name" value="ClpP/crotonase"/>
    <property type="match status" value="1"/>
</dbReference>
<dbReference type="PANTHER" id="PTHR43149">
    <property type="entry name" value="ENOYL-COA HYDRATASE"/>
    <property type="match status" value="1"/>
</dbReference>
<comment type="caution">
    <text evidence="7">The sequence shown here is derived from an EMBL/GenBank/DDBJ whole genome shotgun (WGS) entry which is preliminary data.</text>
</comment>
<dbReference type="InterPro" id="IPR014748">
    <property type="entry name" value="Enoyl-CoA_hydra_C"/>
</dbReference>
<sequence>MTDRVTIEIEDHVARVTMNRPDKLNALDPAQIEAIVAAGREVSETRGVRAVVLTGAGKAFCAGLDMASMATIAQDAAKNGFQARTHGISNLFQATAMVWAECPVPVIAAVSGHTYGGGFQIALGADMRIAGRDARFSIMETKWGIIPDMGGMHLARRLMRGDVLRRLTYTAEVFDAQAARDWGAVTEIADDPLARAMELARAIAQKSPDAIRAAKALITETEQTSPADTLLAESRVQEALIGTPNQMEAVMAGMQKRAPDFKD</sequence>
<dbReference type="PROSITE" id="PS00166">
    <property type="entry name" value="ENOYL_COA_HYDRATASE"/>
    <property type="match status" value="1"/>
</dbReference>
<name>A0A845M2M8_9RHOB</name>
<dbReference type="InterPro" id="IPR018376">
    <property type="entry name" value="Enoyl-CoA_hyd/isom_CS"/>
</dbReference>
<dbReference type="InterPro" id="IPR029045">
    <property type="entry name" value="ClpP/crotonase-like_dom_sf"/>
</dbReference>
<keyword evidence="5" id="KW-0413">Isomerase</keyword>
<dbReference type="PANTHER" id="PTHR43149:SF1">
    <property type="entry name" value="DELTA(3,5)-DELTA(2,4)-DIENOYL-COA ISOMERASE, MITOCHONDRIAL"/>
    <property type="match status" value="1"/>
</dbReference>
<protein>
    <submittedName>
        <fullName evidence="7">Crotonase/enoyl-CoA hydratase family protein</fullName>
    </submittedName>
</protein>
<accession>A0A845M2M8</accession>
<organism evidence="7 8">
    <name type="scientific">Maritimibacter harenae</name>
    <dbReference type="NCBI Taxonomy" id="2606218"/>
    <lineage>
        <taxon>Bacteria</taxon>
        <taxon>Pseudomonadati</taxon>
        <taxon>Pseudomonadota</taxon>
        <taxon>Alphaproteobacteria</taxon>
        <taxon>Rhodobacterales</taxon>
        <taxon>Roseobacteraceae</taxon>
        <taxon>Maritimibacter</taxon>
    </lineage>
</organism>
<dbReference type="GO" id="GO:0006635">
    <property type="term" value="P:fatty acid beta-oxidation"/>
    <property type="evidence" value="ECO:0007669"/>
    <property type="project" value="UniProtKB-UniPathway"/>
</dbReference>
<dbReference type="EMBL" id="WTUX01000005">
    <property type="protein sequence ID" value="MZR11763.1"/>
    <property type="molecule type" value="Genomic_DNA"/>
</dbReference>
<dbReference type="AlphaFoldDB" id="A0A845M2M8"/>
<keyword evidence="4" id="KW-0443">Lipid metabolism</keyword>
<comment type="similarity">
    <text evidence="2 6">Belongs to the enoyl-CoA hydratase/isomerase family.</text>
</comment>
<dbReference type="UniPathway" id="UPA00659"/>
<dbReference type="CDD" id="cd06558">
    <property type="entry name" value="crotonase-like"/>
    <property type="match status" value="1"/>
</dbReference>
<dbReference type="Pfam" id="PF00378">
    <property type="entry name" value="ECH_1"/>
    <property type="match status" value="1"/>
</dbReference>
<dbReference type="GO" id="GO:0016853">
    <property type="term" value="F:isomerase activity"/>
    <property type="evidence" value="ECO:0007669"/>
    <property type="project" value="UniProtKB-KW"/>
</dbReference>
<evidence type="ECO:0000256" key="6">
    <source>
        <dbReference type="RuleBase" id="RU003707"/>
    </source>
</evidence>
<evidence type="ECO:0000256" key="1">
    <source>
        <dbReference type="ARBA" id="ARBA00005005"/>
    </source>
</evidence>
<keyword evidence="8" id="KW-1185">Reference proteome</keyword>
<keyword evidence="3" id="KW-0276">Fatty acid metabolism</keyword>
<evidence type="ECO:0000256" key="5">
    <source>
        <dbReference type="ARBA" id="ARBA00023235"/>
    </source>
</evidence>
<dbReference type="InterPro" id="IPR045002">
    <property type="entry name" value="Ech1-like"/>
</dbReference>
<evidence type="ECO:0000256" key="4">
    <source>
        <dbReference type="ARBA" id="ARBA00023098"/>
    </source>
</evidence>
<dbReference type="Gene3D" id="3.90.226.10">
    <property type="entry name" value="2-enoyl-CoA Hydratase, Chain A, domain 1"/>
    <property type="match status" value="1"/>
</dbReference>
<reference evidence="7 8" key="1">
    <citation type="submission" date="2019-12" db="EMBL/GenBank/DDBJ databases">
        <title>Maritimibacter sp. nov. sp. isolated from sea sand.</title>
        <authorList>
            <person name="Kim J."/>
            <person name="Jeong S.E."/>
            <person name="Jung H.S."/>
            <person name="Jeon C.O."/>
        </authorList>
    </citation>
    <scope>NUCLEOTIDE SEQUENCE [LARGE SCALE GENOMIC DNA]</scope>
    <source>
        <strain evidence="7 8">DP07</strain>
    </source>
</reference>
<evidence type="ECO:0000313" key="8">
    <source>
        <dbReference type="Proteomes" id="UP000467322"/>
    </source>
</evidence>
<gene>
    <name evidence="7" type="ORF">GQE99_01880</name>
</gene>
<dbReference type="NCBIfam" id="NF005699">
    <property type="entry name" value="PRK07509.1"/>
    <property type="match status" value="1"/>
</dbReference>
<comment type="pathway">
    <text evidence="1">Lipid metabolism; fatty acid beta-oxidation.</text>
</comment>
<dbReference type="Gene3D" id="1.10.12.10">
    <property type="entry name" value="Lyase 2-enoyl-coa Hydratase, Chain A, domain 2"/>
    <property type="match status" value="1"/>
</dbReference>
<evidence type="ECO:0000313" key="7">
    <source>
        <dbReference type="EMBL" id="MZR11763.1"/>
    </source>
</evidence>
<dbReference type="RefSeq" id="WP_161349888.1">
    <property type="nucleotide sequence ID" value="NZ_WTUX01000005.1"/>
</dbReference>
<dbReference type="Proteomes" id="UP000467322">
    <property type="component" value="Unassembled WGS sequence"/>
</dbReference>
<proteinExistence type="inferred from homology"/>
<dbReference type="InterPro" id="IPR001753">
    <property type="entry name" value="Enoyl-CoA_hydra/iso"/>
</dbReference>